<dbReference type="CDD" id="cd08276">
    <property type="entry name" value="MDR7"/>
    <property type="match status" value="1"/>
</dbReference>
<evidence type="ECO:0000313" key="3">
    <source>
        <dbReference type="Proteomes" id="UP000245124"/>
    </source>
</evidence>
<dbReference type="OrthoDB" id="9787435at2"/>
<dbReference type="Pfam" id="PF00107">
    <property type="entry name" value="ADH_zinc_N"/>
    <property type="match status" value="1"/>
</dbReference>
<dbReference type="AlphaFoldDB" id="A0A2R5FLI0"/>
<proteinExistence type="predicted"/>
<organism evidence="2 3">
    <name type="scientific">Nostoc commune NIES-4072</name>
    <dbReference type="NCBI Taxonomy" id="2005467"/>
    <lineage>
        <taxon>Bacteria</taxon>
        <taxon>Bacillati</taxon>
        <taxon>Cyanobacteriota</taxon>
        <taxon>Cyanophyceae</taxon>
        <taxon>Nostocales</taxon>
        <taxon>Nostocaceae</taxon>
        <taxon>Nostoc</taxon>
    </lineage>
</organism>
<dbReference type="PANTHER" id="PTHR45033:SF2">
    <property type="entry name" value="ZINC-TYPE ALCOHOL DEHYDROGENASE-LIKE PROTEIN C1773.06C"/>
    <property type="match status" value="1"/>
</dbReference>
<sequence>MKAYEIQSNAGIDALALVDRPELKPTAGQVLIQVKATSLNYRDLLVIEGAYGSGQKYPLIPLSDGAGEVVAVGEGVTRVKIGDRVAGIFFQDWIYGSLTKEKMKSDLGGGINGMLAEYVVLHQNGLVILPDHLSYIEGATLPCAAVTAWHGLVTKGNIRAGDSILLLGTGGVSIFALQFAKIHGARAIITSSSDEKLALAQQLGADETINYKTTPDWEKQVYQLTNRTGVDHVVEVGGAGTLPKSLQAVRIGGGISLIGVLSGRGNEIDPMPILFKSLTVQGIYVGSREMFEAMNQAMQQHQIKPIIDRVFPFIEAREAYHYLKSAAHFGKVVIRNDARSSLPLR</sequence>
<dbReference type="InterPro" id="IPR013149">
    <property type="entry name" value="ADH-like_C"/>
</dbReference>
<dbReference type="Proteomes" id="UP000245124">
    <property type="component" value="Unassembled WGS sequence"/>
</dbReference>
<dbReference type="InterPro" id="IPR036291">
    <property type="entry name" value="NAD(P)-bd_dom_sf"/>
</dbReference>
<evidence type="ECO:0000313" key="2">
    <source>
        <dbReference type="EMBL" id="GBG16494.1"/>
    </source>
</evidence>
<dbReference type="Pfam" id="PF08240">
    <property type="entry name" value="ADH_N"/>
    <property type="match status" value="1"/>
</dbReference>
<dbReference type="Gene3D" id="3.40.50.720">
    <property type="entry name" value="NAD(P)-binding Rossmann-like Domain"/>
    <property type="match status" value="1"/>
</dbReference>
<dbReference type="SMART" id="SM00829">
    <property type="entry name" value="PKS_ER"/>
    <property type="match status" value="1"/>
</dbReference>
<accession>A0A2R5FLI0</accession>
<dbReference type="InterPro" id="IPR011032">
    <property type="entry name" value="GroES-like_sf"/>
</dbReference>
<dbReference type="RefSeq" id="WP_109006855.1">
    <property type="nucleotide sequence ID" value="NZ_BDUD01000001.1"/>
</dbReference>
<name>A0A2R5FLI0_NOSCO</name>
<protein>
    <submittedName>
        <fullName evidence="2">Alcohol dehydrogenase</fullName>
    </submittedName>
</protein>
<dbReference type="GO" id="GO:0016491">
    <property type="term" value="F:oxidoreductase activity"/>
    <property type="evidence" value="ECO:0007669"/>
    <property type="project" value="InterPro"/>
</dbReference>
<dbReference type="SUPFAM" id="SSF50129">
    <property type="entry name" value="GroES-like"/>
    <property type="match status" value="1"/>
</dbReference>
<dbReference type="InterPro" id="IPR052711">
    <property type="entry name" value="Zinc_ADH-like"/>
</dbReference>
<dbReference type="Gene3D" id="3.90.180.10">
    <property type="entry name" value="Medium-chain alcohol dehydrogenases, catalytic domain"/>
    <property type="match status" value="1"/>
</dbReference>
<dbReference type="SUPFAM" id="SSF51735">
    <property type="entry name" value="NAD(P)-binding Rossmann-fold domains"/>
    <property type="match status" value="1"/>
</dbReference>
<dbReference type="InterPro" id="IPR020843">
    <property type="entry name" value="ER"/>
</dbReference>
<feature type="domain" description="Enoyl reductase (ER)" evidence="1">
    <location>
        <begin position="10"/>
        <end position="334"/>
    </location>
</feature>
<keyword evidence="3" id="KW-1185">Reference proteome</keyword>
<dbReference type="EMBL" id="BDUD01000001">
    <property type="protein sequence ID" value="GBG16494.1"/>
    <property type="molecule type" value="Genomic_DNA"/>
</dbReference>
<comment type="caution">
    <text evidence="2">The sequence shown here is derived from an EMBL/GenBank/DDBJ whole genome shotgun (WGS) entry which is preliminary data.</text>
</comment>
<gene>
    <name evidence="2" type="ORF">NIES4072_01400</name>
</gene>
<evidence type="ECO:0000259" key="1">
    <source>
        <dbReference type="SMART" id="SM00829"/>
    </source>
</evidence>
<reference evidence="2 3" key="1">
    <citation type="submission" date="2017-06" db="EMBL/GenBank/DDBJ databases">
        <title>Genome sequencing of cyanobaciteial culture collection at National Institute for Environmental Studies (NIES).</title>
        <authorList>
            <person name="Hirose Y."/>
            <person name="Shimura Y."/>
            <person name="Fujisawa T."/>
            <person name="Nakamura Y."/>
            <person name="Kawachi M."/>
        </authorList>
    </citation>
    <scope>NUCLEOTIDE SEQUENCE [LARGE SCALE GENOMIC DNA]</scope>
    <source>
        <strain evidence="2 3">NIES-4072</strain>
    </source>
</reference>
<dbReference type="PANTHER" id="PTHR45033">
    <property type="match status" value="1"/>
</dbReference>
<dbReference type="InterPro" id="IPR013154">
    <property type="entry name" value="ADH-like_N"/>
</dbReference>